<accession>A0A2P8FZM5</accession>
<dbReference type="OrthoDB" id="337762at2"/>
<proteinExistence type="predicted"/>
<dbReference type="AlphaFoldDB" id="A0A2P8FZM5"/>
<keyword evidence="2" id="KW-1185">Reference proteome</keyword>
<sequence>MNETPNPIKPMLQSGAAQVKTTPPLGTRINGDFITHYATYIHDDLYSKALVLKCDDTVVALVVVDICVMPREFLNPVKADIARITGIPASHILISSTHTHAAGSVADVHLGSVDPAYAQKLPGLIVESVRLAIQNLRPAQLAFGSVQAPEHLLCRRYEMQTDYRPFNPVSGGDDLIKTNPFGAESSIFRSIAPTDPELGYLAVRGTDGRWIGLLANYSLHYVGDWENGTISADYFGVFARTLGDKLRAGPEFVGMMSNGTSGDVNIWDFMYPERYPKAHFAKSELIGSDLASRVFQSVDTLEWKSDVLLDATLENVSIPVAKPSSRELETAAGLLAGARFETIEPDQEGLKQIYAREQILLNEMPDRRECPVQVIRIGDGMIGGLAGEFFSETGLYLKENSVAAHYFTISMANGNVGYVPPAEEIVKGGYETWRCRYSCLMPGAEDTIREKLLVLAKSLADARR</sequence>
<dbReference type="EMBL" id="PYAS01000008">
    <property type="protein sequence ID" value="PSL27159.1"/>
    <property type="molecule type" value="Genomic_DNA"/>
</dbReference>
<comment type="caution">
    <text evidence="1">The sequence shown here is derived from an EMBL/GenBank/DDBJ whole genome shotgun (WGS) entry which is preliminary data.</text>
</comment>
<evidence type="ECO:0008006" key="3">
    <source>
        <dbReference type="Google" id="ProtNLM"/>
    </source>
</evidence>
<protein>
    <recommendedName>
        <fullName evidence="3">Neutral/alkaline ceramidase-like enzyme</fullName>
    </recommendedName>
</protein>
<evidence type="ECO:0000313" key="2">
    <source>
        <dbReference type="Proteomes" id="UP000241964"/>
    </source>
</evidence>
<name>A0A2P8FZM5_9BACT</name>
<organism evidence="1 2">
    <name type="scientific">Dyadobacter jiangsuensis</name>
    <dbReference type="NCBI Taxonomy" id="1591085"/>
    <lineage>
        <taxon>Bacteria</taxon>
        <taxon>Pseudomonadati</taxon>
        <taxon>Bacteroidota</taxon>
        <taxon>Cytophagia</taxon>
        <taxon>Cytophagales</taxon>
        <taxon>Spirosomataceae</taxon>
        <taxon>Dyadobacter</taxon>
    </lineage>
</organism>
<reference evidence="1 2" key="1">
    <citation type="submission" date="2018-03" db="EMBL/GenBank/DDBJ databases">
        <title>Genomic Encyclopedia of Archaeal and Bacterial Type Strains, Phase II (KMG-II): from individual species to whole genera.</title>
        <authorList>
            <person name="Goeker M."/>
        </authorList>
    </citation>
    <scope>NUCLEOTIDE SEQUENCE [LARGE SCALE GENOMIC DNA]</scope>
    <source>
        <strain evidence="1 2">DSM 29057</strain>
    </source>
</reference>
<evidence type="ECO:0000313" key="1">
    <source>
        <dbReference type="EMBL" id="PSL27159.1"/>
    </source>
</evidence>
<gene>
    <name evidence="1" type="ORF">CLV60_10813</name>
</gene>
<dbReference type="Proteomes" id="UP000241964">
    <property type="component" value="Unassembled WGS sequence"/>
</dbReference>